<dbReference type="InterPro" id="IPR006127">
    <property type="entry name" value="ZnuA-like"/>
</dbReference>
<dbReference type="Pfam" id="PF01297">
    <property type="entry name" value="ZnuA"/>
    <property type="match status" value="1"/>
</dbReference>
<name>A0A239AM66_9BACT</name>
<organism evidence="2 3">
    <name type="scientific">Humidesulfovibrio mexicanus</name>
    <dbReference type="NCBI Taxonomy" id="147047"/>
    <lineage>
        <taxon>Bacteria</taxon>
        <taxon>Pseudomonadati</taxon>
        <taxon>Thermodesulfobacteriota</taxon>
        <taxon>Desulfovibrionia</taxon>
        <taxon>Desulfovibrionales</taxon>
        <taxon>Desulfovibrionaceae</taxon>
        <taxon>Humidesulfovibrio</taxon>
    </lineage>
</organism>
<dbReference type="GO" id="GO:0030001">
    <property type="term" value="P:metal ion transport"/>
    <property type="evidence" value="ECO:0007669"/>
    <property type="project" value="InterPro"/>
</dbReference>
<reference evidence="2 3" key="1">
    <citation type="submission" date="2017-06" db="EMBL/GenBank/DDBJ databases">
        <authorList>
            <person name="Kim H.J."/>
            <person name="Triplett B.A."/>
        </authorList>
    </citation>
    <scope>NUCLEOTIDE SEQUENCE [LARGE SCALE GENOMIC DNA]</scope>
    <source>
        <strain evidence="2 3">DSM 13116</strain>
    </source>
</reference>
<protein>
    <submittedName>
        <fullName evidence="2">Zinc transport system substrate-binding protein</fullName>
    </submittedName>
</protein>
<dbReference type="Gene3D" id="3.40.50.1980">
    <property type="entry name" value="Nitrogenase molybdenum iron protein domain"/>
    <property type="match status" value="1"/>
</dbReference>
<sequence>MKPARASFEATALPRAFRLALLALALCLALAGTRHACAAELPRVLAGTTLIEDIVADLGQGRVSVRTLIPGSACPGHADLRASDVSFAGSARAVLIHDWQRDMPMLQALRRSAPETFARVRPVNAPGNWMLPERQAQATTALAAMLAEIDAAGAKDVQRRARERQARIAALAARVKARAAQGGIVGLRVICDAMQKPFLEWLGCVVVADYGRFEGMNPRQLAEVMSKAKAGKAVLVVDNMQSTGGSGKALADDLRAGHAVLTNFPGGDPRADTWERAVEMNLDRLLAAMKARG</sequence>
<evidence type="ECO:0000313" key="3">
    <source>
        <dbReference type="Proteomes" id="UP000198324"/>
    </source>
</evidence>
<dbReference type="SUPFAM" id="SSF53807">
    <property type="entry name" value="Helical backbone' metal receptor"/>
    <property type="match status" value="1"/>
</dbReference>
<dbReference type="OrthoDB" id="5456598at2"/>
<accession>A0A239AM66</accession>
<feature type="chain" id="PRO_5013009054" evidence="1">
    <location>
        <begin position="39"/>
        <end position="293"/>
    </location>
</feature>
<dbReference type="GO" id="GO:0046872">
    <property type="term" value="F:metal ion binding"/>
    <property type="evidence" value="ECO:0007669"/>
    <property type="project" value="InterPro"/>
</dbReference>
<dbReference type="AlphaFoldDB" id="A0A239AM66"/>
<dbReference type="Proteomes" id="UP000198324">
    <property type="component" value="Unassembled WGS sequence"/>
</dbReference>
<gene>
    <name evidence="2" type="ORF">SAMN04488503_2047</name>
</gene>
<feature type="signal peptide" evidence="1">
    <location>
        <begin position="1"/>
        <end position="38"/>
    </location>
</feature>
<keyword evidence="3" id="KW-1185">Reference proteome</keyword>
<keyword evidence="1" id="KW-0732">Signal</keyword>
<dbReference type="EMBL" id="FZOC01000004">
    <property type="protein sequence ID" value="SNR96023.1"/>
    <property type="molecule type" value="Genomic_DNA"/>
</dbReference>
<dbReference type="RefSeq" id="WP_089274279.1">
    <property type="nucleotide sequence ID" value="NZ_FZOC01000004.1"/>
</dbReference>
<proteinExistence type="predicted"/>
<evidence type="ECO:0000256" key="1">
    <source>
        <dbReference type="SAM" id="SignalP"/>
    </source>
</evidence>
<evidence type="ECO:0000313" key="2">
    <source>
        <dbReference type="EMBL" id="SNR96023.1"/>
    </source>
</evidence>